<evidence type="ECO:0000256" key="9">
    <source>
        <dbReference type="ARBA" id="ARBA00023315"/>
    </source>
</evidence>
<dbReference type="InterPro" id="IPR011053">
    <property type="entry name" value="Single_hybrid_motif"/>
</dbReference>
<keyword evidence="9 11" id="KW-0012">Acyltransferase</keyword>
<dbReference type="InterPro" id="IPR050537">
    <property type="entry name" value="2-oxoacid_dehydrogenase"/>
</dbReference>
<feature type="domain" description="Peripheral subunit-binding (PSBD)" evidence="14">
    <location>
        <begin position="111"/>
        <end position="148"/>
    </location>
</feature>
<protein>
    <recommendedName>
        <fullName evidence="5 11">Dihydrolipoyllysine-residue succinyltransferase component of 2-oxoglutarate dehydrogenase complex</fullName>
        <ecNumber evidence="4 11">2.3.1.61</ecNumber>
    </recommendedName>
    <alternativeName>
        <fullName evidence="11">2-oxoglutarate dehydrogenase complex component E2</fullName>
    </alternativeName>
</protein>
<comment type="caution">
    <text evidence="15">The sequence shown here is derived from an EMBL/GenBank/DDBJ whole genome shotgun (WGS) entry which is preliminary data.</text>
</comment>
<evidence type="ECO:0000313" key="15">
    <source>
        <dbReference type="EMBL" id="MET3589080.1"/>
    </source>
</evidence>
<evidence type="ECO:0000256" key="8">
    <source>
        <dbReference type="ARBA" id="ARBA00022823"/>
    </source>
</evidence>
<accession>A0ABV2HEW3</accession>
<comment type="similarity">
    <text evidence="3 11">Belongs to the 2-oxoacid dehydrogenase family.</text>
</comment>
<dbReference type="InterPro" id="IPR004167">
    <property type="entry name" value="PSBD"/>
</dbReference>
<gene>
    <name evidence="15" type="ORF">ABID23_000150</name>
</gene>
<dbReference type="InterPro" id="IPR000089">
    <property type="entry name" value="Biotin_lipoyl"/>
</dbReference>
<dbReference type="EC" id="2.3.1.61" evidence="4 11"/>
<evidence type="ECO:0000256" key="5">
    <source>
        <dbReference type="ARBA" id="ARBA00019511"/>
    </source>
</evidence>
<dbReference type="Pfam" id="PF00364">
    <property type="entry name" value="Biotin_lipoyl"/>
    <property type="match status" value="1"/>
</dbReference>
<sequence>MTTEIRVPTLGESVTEATVGKWFKKLGEAVAMDEPLVELETDKVTVEVPSPVAGKLSEITAKEGDTVEVNALLGVVEAGAAGVSQSSPSSSDTAAPVAPPVKQPSSGDTMPPSPSAAKLMAENDIEKRDLSGSGKRGQILKEDALSALAQRTKEPASTVSNAKTALASSSSAVPVQEIHEERVRMTKLRQTIARRLKDAQNTAAMLTTFNEVDMSAVMDLRKRYKDMFEKKHGVKLGFMGFFTKAVCHALKEIPAVNAEIDGTDIIYKNYVNAGIAVGTDKGLVVPVVRNADQMSFAEIEKEIGRLSRLARDGKLAVSDMQSGTFTITNGGVYGSLMSTPILNAPQSGILGMHAIKERAMVVEGQIVIRPMMYLALSYDHRIVDGQEAVTFLVRVKESLEDPERLVLDL</sequence>
<feature type="region of interest" description="Disordered" evidence="12">
    <location>
        <begin position="82"/>
        <end position="116"/>
    </location>
</feature>
<dbReference type="InterPro" id="IPR003016">
    <property type="entry name" value="2-oxoA_DH_lipoyl-BS"/>
</dbReference>
<evidence type="ECO:0000256" key="2">
    <source>
        <dbReference type="ARBA" id="ARBA00005145"/>
    </source>
</evidence>
<dbReference type="SUPFAM" id="SSF52777">
    <property type="entry name" value="CoA-dependent acyltransferases"/>
    <property type="match status" value="1"/>
</dbReference>
<dbReference type="CDD" id="cd06849">
    <property type="entry name" value="lipoyl_domain"/>
    <property type="match status" value="1"/>
</dbReference>
<dbReference type="InterPro" id="IPR006255">
    <property type="entry name" value="SucB"/>
</dbReference>
<dbReference type="EMBL" id="JBEPLI010000001">
    <property type="protein sequence ID" value="MET3589080.1"/>
    <property type="molecule type" value="Genomic_DNA"/>
</dbReference>
<reference evidence="15 16" key="1">
    <citation type="submission" date="2024-06" db="EMBL/GenBank/DDBJ databases">
        <title>Genomic Encyclopedia of Type Strains, Phase IV (KMG-IV): sequencing the most valuable type-strain genomes for metagenomic binning, comparative biology and taxonomic classification.</title>
        <authorList>
            <person name="Goeker M."/>
        </authorList>
    </citation>
    <scope>NUCLEOTIDE SEQUENCE [LARGE SCALE GENOMIC DNA]</scope>
    <source>
        <strain evidence="15 16">DSM 23649</strain>
    </source>
</reference>
<dbReference type="Pfam" id="PF00198">
    <property type="entry name" value="2-oxoacid_dh"/>
    <property type="match status" value="1"/>
</dbReference>
<dbReference type="Gene3D" id="2.40.50.100">
    <property type="match status" value="1"/>
</dbReference>
<dbReference type="Pfam" id="PF02817">
    <property type="entry name" value="E3_binding"/>
    <property type="match status" value="1"/>
</dbReference>
<evidence type="ECO:0000256" key="1">
    <source>
        <dbReference type="ARBA" id="ARBA00004052"/>
    </source>
</evidence>
<evidence type="ECO:0000256" key="6">
    <source>
        <dbReference type="ARBA" id="ARBA00022532"/>
    </source>
</evidence>
<evidence type="ECO:0000259" key="13">
    <source>
        <dbReference type="PROSITE" id="PS50968"/>
    </source>
</evidence>
<proteinExistence type="inferred from homology"/>
<evidence type="ECO:0000256" key="7">
    <source>
        <dbReference type="ARBA" id="ARBA00022679"/>
    </source>
</evidence>
<evidence type="ECO:0000256" key="3">
    <source>
        <dbReference type="ARBA" id="ARBA00007317"/>
    </source>
</evidence>
<name>A0ABV2HEW3_9HYPH</name>
<keyword evidence="16" id="KW-1185">Reference proteome</keyword>
<dbReference type="PROSITE" id="PS00189">
    <property type="entry name" value="LIPOYL"/>
    <property type="match status" value="1"/>
</dbReference>
<dbReference type="Proteomes" id="UP001549086">
    <property type="component" value="Unassembled WGS sequence"/>
</dbReference>
<dbReference type="SUPFAM" id="SSF47005">
    <property type="entry name" value="Peripheral subunit-binding domain of 2-oxo acid dehydrogenase complex"/>
    <property type="match status" value="1"/>
</dbReference>
<dbReference type="NCBIfam" id="NF004309">
    <property type="entry name" value="PRK05704.1"/>
    <property type="match status" value="1"/>
</dbReference>
<dbReference type="GO" id="GO:0004149">
    <property type="term" value="F:dihydrolipoyllysine-residue succinyltransferase activity"/>
    <property type="evidence" value="ECO:0007669"/>
    <property type="project" value="UniProtKB-EC"/>
</dbReference>
<comment type="pathway">
    <text evidence="2 11">Amino-acid degradation; L-lysine degradation via saccharopine pathway; glutaryl-CoA from L-lysine: step 6/6.</text>
</comment>
<dbReference type="RefSeq" id="WP_354188341.1">
    <property type="nucleotide sequence ID" value="NZ_JBEPLI010000001.1"/>
</dbReference>
<evidence type="ECO:0000256" key="12">
    <source>
        <dbReference type="SAM" id="MobiDB-lite"/>
    </source>
</evidence>
<dbReference type="InterPro" id="IPR023213">
    <property type="entry name" value="CAT-like_dom_sf"/>
</dbReference>
<keyword evidence="8 11" id="KW-0450">Lipoyl</keyword>
<dbReference type="PANTHER" id="PTHR43416">
    <property type="entry name" value="DIHYDROLIPOYLLYSINE-RESIDUE SUCCINYLTRANSFERASE COMPONENT OF 2-OXOGLUTARATE DEHYDROGENASE COMPLEX, MITOCHONDRIAL-RELATED"/>
    <property type="match status" value="1"/>
</dbReference>
<dbReference type="PANTHER" id="PTHR43416:SF5">
    <property type="entry name" value="DIHYDROLIPOYLLYSINE-RESIDUE SUCCINYLTRANSFERASE COMPONENT OF 2-OXOGLUTARATE DEHYDROGENASE COMPLEX, MITOCHONDRIAL"/>
    <property type="match status" value="1"/>
</dbReference>
<comment type="cofactor">
    <cofactor evidence="11">
        <name>(R)-lipoate</name>
        <dbReference type="ChEBI" id="CHEBI:83088"/>
    </cofactor>
    <text evidence="11">Binds 1 lipoyl cofactor covalently.</text>
</comment>
<dbReference type="SUPFAM" id="SSF51230">
    <property type="entry name" value="Single hybrid motif"/>
    <property type="match status" value="1"/>
</dbReference>
<evidence type="ECO:0000259" key="14">
    <source>
        <dbReference type="PROSITE" id="PS51826"/>
    </source>
</evidence>
<evidence type="ECO:0000256" key="11">
    <source>
        <dbReference type="RuleBase" id="RU361138"/>
    </source>
</evidence>
<dbReference type="InterPro" id="IPR036625">
    <property type="entry name" value="E3-bd_dom_sf"/>
</dbReference>
<comment type="function">
    <text evidence="1 11">E2 component of the 2-oxoglutarate dehydrogenase (OGDH) complex which catalyzes the second step in the conversion of 2-oxoglutarate to succinyl-CoA and CO(2).</text>
</comment>
<feature type="domain" description="Lipoyl-binding" evidence="13">
    <location>
        <begin position="2"/>
        <end position="77"/>
    </location>
</feature>
<organism evidence="15 16">
    <name type="scientific">Bartonella silvatica</name>
    <dbReference type="NCBI Taxonomy" id="357760"/>
    <lineage>
        <taxon>Bacteria</taxon>
        <taxon>Pseudomonadati</taxon>
        <taxon>Pseudomonadota</taxon>
        <taxon>Alphaproteobacteria</taxon>
        <taxon>Hyphomicrobiales</taxon>
        <taxon>Bartonellaceae</taxon>
        <taxon>Bartonella</taxon>
    </lineage>
</organism>
<evidence type="ECO:0000256" key="4">
    <source>
        <dbReference type="ARBA" id="ARBA00012945"/>
    </source>
</evidence>
<dbReference type="PROSITE" id="PS50968">
    <property type="entry name" value="BIOTINYL_LIPOYL"/>
    <property type="match status" value="1"/>
</dbReference>
<comment type="catalytic activity">
    <reaction evidence="10 11">
        <text>N(6)-[(R)-dihydrolipoyl]-L-lysyl-[protein] + succinyl-CoA = N(6)-[(R)-S(8)-succinyldihydrolipoyl]-L-lysyl-[protein] + CoA</text>
        <dbReference type="Rhea" id="RHEA:15213"/>
        <dbReference type="Rhea" id="RHEA-COMP:10475"/>
        <dbReference type="Rhea" id="RHEA-COMP:20092"/>
        <dbReference type="ChEBI" id="CHEBI:57287"/>
        <dbReference type="ChEBI" id="CHEBI:57292"/>
        <dbReference type="ChEBI" id="CHEBI:83100"/>
        <dbReference type="ChEBI" id="CHEBI:83120"/>
        <dbReference type="EC" id="2.3.1.61"/>
    </reaction>
</comment>
<dbReference type="Gene3D" id="4.10.320.10">
    <property type="entry name" value="E3-binding domain"/>
    <property type="match status" value="1"/>
</dbReference>
<dbReference type="Gene3D" id="3.30.559.10">
    <property type="entry name" value="Chloramphenicol acetyltransferase-like domain"/>
    <property type="match status" value="1"/>
</dbReference>
<dbReference type="PROSITE" id="PS51826">
    <property type="entry name" value="PSBD"/>
    <property type="match status" value="1"/>
</dbReference>
<feature type="compositionally biased region" description="Low complexity" evidence="12">
    <location>
        <begin position="82"/>
        <end position="96"/>
    </location>
</feature>
<dbReference type="InterPro" id="IPR001078">
    <property type="entry name" value="2-oxoacid_DH_actylTfrase"/>
</dbReference>
<evidence type="ECO:0000256" key="10">
    <source>
        <dbReference type="ARBA" id="ARBA00052761"/>
    </source>
</evidence>
<dbReference type="NCBIfam" id="TIGR01347">
    <property type="entry name" value="sucB"/>
    <property type="match status" value="1"/>
</dbReference>
<keyword evidence="6 11" id="KW-0816">Tricarboxylic acid cycle</keyword>
<evidence type="ECO:0000313" key="16">
    <source>
        <dbReference type="Proteomes" id="UP001549086"/>
    </source>
</evidence>
<keyword evidence="7 11" id="KW-0808">Transferase</keyword>